<dbReference type="InterPro" id="IPR000159">
    <property type="entry name" value="RA_dom"/>
</dbReference>
<feature type="compositionally biased region" description="Pro residues" evidence="7">
    <location>
        <begin position="53"/>
        <end position="75"/>
    </location>
</feature>
<dbReference type="GO" id="GO:0005085">
    <property type="term" value="F:guanyl-nucleotide exchange factor activity"/>
    <property type="evidence" value="ECO:0007669"/>
    <property type="project" value="InterPro"/>
</dbReference>
<dbReference type="Pfam" id="PF00788">
    <property type="entry name" value="RA"/>
    <property type="match status" value="1"/>
</dbReference>
<feature type="compositionally biased region" description="Polar residues" evidence="7">
    <location>
        <begin position="890"/>
        <end position="900"/>
    </location>
</feature>
<evidence type="ECO:0000313" key="12">
    <source>
        <dbReference type="Proteomes" id="UP000694557"/>
    </source>
</evidence>
<dbReference type="GO" id="GO:0005096">
    <property type="term" value="F:GTPase activator activity"/>
    <property type="evidence" value="ECO:0007669"/>
    <property type="project" value="UniProtKB-KW"/>
</dbReference>
<dbReference type="CTD" id="79890"/>
<feature type="compositionally biased region" description="Low complexity" evidence="7">
    <location>
        <begin position="248"/>
        <end position="264"/>
    </location>
</feature>
<dbReference type="CDD" id="cd16130">
    <property type="entry name" value="RA_Rin3"/>
    <property type="match status" value="1"/>
</dbReference>
<dbReference type="PROSITE" id="PS50200">
    <property type="entry name" value="RA"/>
    <property type="match status" value="1"/>
</dbReference>
<feature type="compositionally biased region" description="Low complexity" evidence="7">
    <location>
        <begin position="901"/>
        <end position="912"/>
    </location>
</feature>
<dbReference type="KEGG" id="oki:109904277"/>
<evidence type="ECO:0000256" key="3">
    <source>
        <dbReference type="ARBA" id="ARBA00022468"/>
    </source>
</evidence>
<feature type="compositionally biased region" description="Low complexity" evidence="7">
    <location>
        <begin position="160"/>
        <end position="179"/>
    </location>
</feature>
<keyword evidence="4" id="KW-0963">Cytoplasm</keyword>
<dbReference type="InterPro" id="IPR003123">
    <property type="entry name" value="VPS9"/>
</dbReference>
<dbReference type="InterPro" id="IPR000980">
    <property type="entry name" value="SH2"/>
</dbReference>
<feature type="compositionally biased region" description="Pro residues" evidence="7">
    <location>
        <begin position="180"/>
        <end position="206"/>
    </location>
</feature>
<evidence type="ECO:0000256" key="6">
    <source>
        <dbReference type="PROSITE-ProRule" id="PRU00191"/>
    </source>
</evidence>
<feature type="region of interest" description="Disordered" evidence="7">
    <location>
        <begin position="1"/>
        <end position="111"/>
    </location>
</feature>
<gene>
    <name evidence="11" type="primary">rin3</name>
</gene>
<sequence>MMKTAVLSQETASTGVNAEPRSPPRPPLTPTVSSGSTVLFPPPRPALSSGPPLMAPPTLPSKPSPPPDPTDPTPPVYLDSSPLLPSPLIPSSPSSPTPPLHSASEPFPSQIDLAVDATDATDVPNAAVPKECTPPLSRPLVLDVPDISTSTLVTSLPPQVLETSTPPLPTLLVPDVPETSTPPLPTPLVPDVPETSTPPLPTPLVPDVPETSSPPLSTPVPPQVSKPSTPHLPDILDVSAPPLPLHMSSSVPELSSSELTLPAPSSQPVPKPSSMLISSPTVTPISKPSSLPISSPHVPPIAKPPLSTPPIPPLSKPSSLPISSPHVPPIAKHPLSTPPIPPLSKPSSLPISSPHVPPIAKPPLSTPPIHPLSKPSVPPSPRVPPFSKISSPPLPRPPAPRKLSGPPQPRPPIPHPHSKAKPSSPAFPRPPLPSMKSSSPPLPSPLVPLAPKPAPASTSTQATAPRPSISILEKLIKTCPVWLQLGMAQERTTLLLKKEIPGIFLVRKSHDQKSMVLSVCVSDKQDELQVLDILIKEEKSLMYLEGSVLVFDNIFKLMAFYCVSRDILPFTLRLPQVIVQATKYEDIEMISTLGSDFWGSQLHSSSEMVKRDDQGQGHSSSSCEIQLSTGNSNDRLWYINPIFIEEYCSSLEASTLVPAPIHRSQSLNTPGPGQVQVPPKFKRPPPRPPNVPEGLILSQSAKQGARGESVSPRSPPPPRTVIAKAAGQKAEGDSSKDTEEEEGAASQLISEKEVSVTVTDSVAATQPLQPLSPHGATAGQKHPAPRPPPHRIPLVPLRRKPSENRPSIPGQEGGVGPVPVASLVCIDDTTNMAEEKLGVESHAGETETLQNKGTSGATNISEVVTVAIAPRTKRASHPVPPPRKKKPCQFTPTTPLSRNVISGGLLSINSSSDTPQNSSTPLPASRPTSIPVGEARGTDVSLYSPDGEAVFPALEHDSYSTSSTEEEADTVASGAVGTGGTNNTKVLMKRTPTIMLDRAKHRLSSVFTNFMNTDHKLQKRILELFRDGSSYFGTLVKDYRVYILETMGKHSSSTELLQEIRQMMTQLKSYLIQSTELQNLLEPNIYTEDKLEVIIEAALCKAMLKPLREAVYSGLKDIHARDGCLKRLRENQSVVLGTTTTELGITTSVPETPVMEKIQLKLMTLHQEYSPQKKIDLLLKTCKIIYESMSIGCPSGRAYGADDFLPVLMYVLARSNMAFLLLDVEYMMELMDPALQLGEGSYYLTTTYGVLEHIKNYEKQVVTRQLSLEIQNSIHRWEKRRTLNKASVSRSCVQDFINVSFLEAGCNTKTLRVRPNTTAQDLCAQCADKFEVAEPESYSLSVLVEGHHQLLAPEEFPLPIKSSLHHSQPLKEYCFVYRPGRTESEGQEAESQEAESQEAESQEAESQEAEGQEAEGQEAEGQKVESKEPAPTAEPEPEKEESLIEI</sequence>
<comment type="subcellular location">
    <subcellularLocation>
        <location evidence="1">Cytoplasm</location>
    </subcellularLocation>
</comment>
<evidence type="ECO:0000259" key="8">
    <source>
        <dbReference type="PROSITE" id="PS50001"/>
    </source>
</evidence>
<dbReference type="InterPro" id="IPR036860">
    <property type="entry name" value="SH2_dom_sf"/>
</dbReference>
<feature type="compositionally biased region" description="Basic residues" evidence="7">
    <location>
        <begin position="871"/>
        <end position="887"/>
    </location>
</feature>
<dbReference type="PROSITE" id="PS50001">
    <property type="entry name" value="SH2"/>
    <property type="match status" value="1"/>
</dbReference>
<evidence type="ECO:0000256" key="2">
    <source>
        <dbReference type="ARBA" id="ARBA00006919"/>
    </source>
</evidence>
<dbReference type="GO" id="GO:0030139">
    <property type="term" value="C:endocytic vesicle"/>
    <property type="evidence" value="ECO:0007669"/>
    <property type="project" value="TreeGrafter"/>
</dbReference>
<dbReference type="Pfam" id="PF23268">
    <property type="entry name" value="RIN1"/>
    <property type="match status" value="1"/>
</dbReference>
<feature type="compositionally biased region" description="Acidic residues" evidence="7">
    <location>
        <begin position="1385"/>
        <end position="1418"/>
    </location>
</feature>
<feature type="compositionally biased region" description="Pro residues" evidence="7">
    <location>
        <begin position="84"/>
        <end position="99"/>
    </location>
</feature>
<feature type="region of interest" description="Disordered" evidence="7">
    <location>
        <begin position="151"/>
        <end position="464"/>
    </location>
</feature>
<feature type="compositionally biased region" description="Low complexity" evidence="7">
    <location>
        <begin position="345"/>
        <end position="354"/>
    </location>
</feature>
<dbReference type="SMART" id="SM00314">
    <property type="entry name" value="RA"/>
    <property type="match status" value="1"/>
</dbReference>
<feature type="region of interest" description="Disordered" evidence="7">
    <location>
        <begin position="662"/>
        <end position="819"/>
    </location>
</feature>
<dbReference type="GO" id="GO:0005829">
    <property type="term" value="C:cytosol"/>
    <property type="evidence" value="ECO:0007669"/>
    <property type="project" value="TreeGrafter"/>
</dbReference>
<keyword evidence="5 6" id="KW-0727">SH2 domain</keyword>
<feature type="compositionally biased region" description="Low complexity" evidence="7">
    <location>
        <begin position="316"/>
        <end position="325"/>
    </location>
</feature>
<feature type="compositionally biased region" description="Low complexity" evidence="7">
    <location>
        <begin position="284"/>
        <end position="296"/>
    </location>
</feature>
<dbReference type="GeneTree" id="ENSGT00940000158622"/>
<dbReference type="FunFam" id="1.20.1050.80:FF:000002">
    <property type="entry name" value="Ras and Rab interactor 2"/>
    <property type="match status" value="1"/>
</dbReference>
<feature type="compositionally biased region" description="Acidic residues" evidence="7">
    <location>
        <begin position="1435"/>
        <end position="1446"/>
    </location>
</feature>
<dbReference type="SUPFAM" id="SSF109993">
    <property type="entry name" value="VPS9 domain"/>
    <property type="match status" value="1"/>
</dbReference>
<feature type="compositionally biased region" description="Pro residues" evidence="7">
    <location>
        <begin position="440"/>
        <end position="454"/>
    </location>
</feature>
<evidence type="ECO:0000256" key="5">
    <source>
        <dbReference type="ARBA" id="ARBA00022999"/>
    </source>
</evidence>
<evidence type="ECO:0000256" key="1">
    <source>
        <dbReference type="ARBA" id="ARBA00004496"/>
    </source>
</evidence>
<reference evidence="11" key="2">
    <citation type="submission" date="2025-09" db="UniProtKB">
        <authorList>
            <consortium name="Ensembl"/>
        </authorList>
    </citation>
    <scope>IDENTIFICATION</scope>
</reference>
<proteinExistence type="inferred from homology"/>
<evidence type="ECO:0000256" key="7">
    <source>
        <dbReference type="SAM" id="MobiDB-lite"/>
    </source>
</evidence>
<dbReference type="Pfam" id="PF00017">
    <property type="entry name" value="SH2"/>
    <property type="match status" value="1"/>
</dbReference>
<evidence type="ECO:0000313" key="11">
    <source>
        <dbReference type="Ensembl" id="ENSOKIP00005113890.1"/>
    </source>
</evidence>
<feature type="compositionally biased region" description="Pro residues" evidence="7">
    <location>
        <begin position="297"/>
        <end position="315"/>
    </location>
</feature>
<dbReference type="GO" id="GO:0031267">
    <property type="term" value="F:small GTPase binding"/>
    <property type="evidence" value="ECO:0007669"/>
    <property type="project" value="TreeGrafter"/>
</dbReference>
<keyword evidence="3" id="KW-0343">GTPase activation</keyword>
<accession>A0A8C7LHU1</accession>
<evidence type="ECO:0000256" key="4">
    <source>
        <dbReference type="ARBA" id="ARBA00022490"/>
    </source>
</evidence>
<dbReference type="Proteomes" id="UP000694557">
    <property type="component" value="Unassembled WGS sequence"/>
</dbReference>
<dbReference type="PANTHER" id="PTHR23101">
    <property type="entry name" value="RAB GDP/GTP EXCHANGE FACTOR"/>
    <property type="match status" value="1"/>
</dbReference>
<feature type="compositionally biased region" description="Pro residues" evidence="7">
    <location>
        <begin position="392"/>
        <end position="415"/>
    </location>
</feature>
<feature type="region of interest" description="Disordered" evidence="7">
    <location>
        <begin position="1382"/>
        <end position="1446"/>
    </location>
</feature>
<feature type="domain" description="VPS9" evidence="10">
    <location>
        <begin position="1119"/>
        <end position="1263"/>
    </location>
</feature>
<dbReference type="SMART" id="SM00167">
    <property type="entry name" value="VPS9"/>
    <property type="match status" value="1"/>
</dbReference>
<dbReference type="InterPro" id="IPR037191">
    <property type="entry name" value="VPS9_dom_sf"/>
</dbReference>
<feature type="domain" description="SH2" evidence="8">
    <location>
        <begin position="482"/>
        <end position="576"/>
    </location>
</feature>
<dbReference type="Gene3D" id="3.30.505.10">
    <property type="entry name" value="SH2 domain"/>
    <property type="match status" value="1"/>
</dbReference>
<keyword evidence="12" id="KW-1185">Reference proteome</keyword>
<dbReference type="GO" id="GO:0007165">
    <property type="term" value="P:signal transduction"/>
    <property type="evidence" value="ECO:0007669"/>
    <property type="project" value="InterPro"/>
</dbReference>
<feature type="compositionally biased region" description="Low complexity" evidence="7">
    <location>
        <begin position="755"/>
        <end position="765"/>
    </location>
</feature>
<feature type="compositionally biased region" description="Pro residues" evidence="7">
    <location>
        <begin position="355"/>
        <end position="384"/>
    </location>
</feature>
<feature type="compositionally biased region" description="Polar residues" evidence="7">
    <location>
        <begin position="913"/>
        <end position="928"/>
    </location>
</feature>
<evidence type="ECO:0000259" key="9">
    <source>
        <dbReference type="PROSITE" id="PS50200"/>
    </source>
</evidence>
<reference evidence="11" key="1">
    <citation type="submission" date="2025-08" db="UniProtKB">
        <authorList>
            <consortium name="Ensembl"/>
        </authorList>
    </citation>
    <scope>IDENTIFICATION</scope>
</reference>
<dbReference type="GO" id="GO:0016192">
    <property type="term" value="P:vesicle-mediated transport"/>
    <property type="evidence" value="ECO:0007669"/>
    <property type="project" value="InterPro"/>
</dbReference>
<protein>
    <submittedName>
        <fullName evidence="11">Ras and Rab interactor 3</fullName>
    </submittedName>
</protein>
<dbReference type="Gene3D" id="1.20.1050.80">
    <property type="entry name" value="VPS9 domain"/>
    <property type="match status" value="1"/>
</dbReference>
<dbReference type="SUPFAM" id="SSF55550">
    <property type="entry name" value="SH2 domain"/>
    <property type="match status" value="1"/>
</dbReference>
<feature type="compositionally biased region" description="Polar residues" evidence="7">
    <location>
        <begin position="1"/>
        <end position="16"/>
    </location>
</feature>
<feature type="region of interest" description="Disordered" evidence="7">
    <location>
        <begin position="870"/>
        <end position="939"/>
    </location>
</feature>
<dbReference type="InterPro" id="IPR045046">
    <property type="entry name" value="Vps9-like"/>
</dbReference>
<dbReference type="PROSITE" id="PS51205">
    <property type="entry name" value="VPS9"/>
    <property type="match status" value="1"/>
</dbReference>
<dbReference type="PANTHER" id="PTHR23101:SF58">
    <property type="entry name" value="RAS AND RAB INTERACTOR 3"/>
    <property type="match status" value="1"/>
</dbReference>
<feature type="domain" description="Ras-associating" evidence="9">
    <location>
        <begin position="1297"/>
        <end position="1380"/>
    </location>
</feature>
<feature type="compositionally biased region" description="Low complexity" evidence="7">
    <location>
        <begin position="455"/>
        <end position="464"/>
    </location>
</feature>
<dbReference type="Ensembl" id="ENSOKIT00005121887.1">
    <property type="protein sequence ID" value="ENSOKIP00005113890.1"/>
    <property type="gene ID" value="ENSOKIG00005049411.1"/>
</dbReference>
<comment type="similarity">
    <text evidence="2">Belongs to the RIN (Ras interaction/interference) family.</text>
</comment>
<name>A0A8C7LHU1_ONCKI</name>
<dbReference type="Pfam" id="PF02204">
    <property type="entry name" value="VPS9"/>
    <property type="match status" value="1"/>
</dbReference>
<evidence type="ECO:0000259" key="10">
    <source>
        <dbReference type="PROSITE" id="PS51205"/>
    </source>
</evidence>
<organism evidence="11 12">
    <name type="scientific">Oncorhynchus kisutch</name>
    <name type="common">Coho salmon</name>
    <name type="synonym">Salmo kisutch</name>
    <dbReference type="NCBI Taxonomy" id="8019"/>
    <lineage>
        <taxon>Eukaryota</taxon>
        <taxon>Metazoa</taxon>
        <taxon>Chordata</taxon>
        <taxon>Craniata</taxon>
        <taxon>Vertebrata</taxon>
        <taxon>Euteleostomi</taxon>
        <taxon>Actinopterygii</taxon>
        <taxon>Neopterygii</taxon>
        <taxon>Teleostei</taxon>
        <taxon>Protacanthopterygii</taxon>
        <taxon>Salmoniformes</taxon>
        <taxon>Salmonidae</taxon>
        <taxon>Salmoninae</taxon>
        <taxon>Oncorhynchus</taxon>
    </lineage>
</organism>
<dbReference type="SMART" id="SM00252">
    <property type="entry name" value="SH2"/>
    <property type="match status" value="1"/>
</dbReference>